<keyword evidence="2" id="KW-0805">Transcription regulation</keyword>
<dbReference type="SUPFAM" id="SSF88659">
    <property type="entry name" value="Sigma3 and sigma4 domains of RNA polymerase sigma factors"/>
    <property type="match status" value="1"/>
</dbReference>
<evidence type="ECO:0000313" key="9">
    <source>
        <dbReference type="Proteomes" id="UP000528457"/>
    </source>
</evidence>
<evidence type="ECO:0000256" key="1">
    <source>
        <dbReference type="ARBA" id="ARBA00010641"/>
    </source>
</evidence>
<feature type="domain" description="RNA polymerase sigma-70 region 2" evidence="6">
    <location>
        <begin position="22"/>
        <end position="82"/>
    </location>
</feature>
<dbReference type="Gene3D" id="1.10.10.10">
    <property type="entry name" value="Winged helix-like DNA-binding domain superfamily/Winged helix DNA-binding domain"/>
    <property type="match status" value="1"/>
</dbReference>
<evidence type="ECO:0000313" key="8">
    <source>
        <dbReference type="EMBL" id="MBB6522535.1"/>
    </source>
</evidence>
<evidence type="ECO:0000256" key="2">
    <source>
        <dbReference type="ARBA" id="ARBA00023015"/>
    </source>
</evidence>
<evidence type="ECO:0000259" key="6">
    <source>
        <dbReference type="Pfam" id="PF04542"/>
    </source>
</evidence>
<reference evidence="8 9" key="1">
    <citation type="submission" date="2020-08" db="EMBL/GenBank/DDBJ databases">
        <title>Genomic Encyclopedia of Type Strains, Phase IV (KMG-IV): sequencing the most valuable type-strain genomes for metagenomic binning, comparative biology and taxonomic classification.</title>
        <authorList>
            <person name="Goeker M."/>
        </authorList>
    </citation>
    <scope>NUCLEOTIDE SEQUENCE [LARGE SCALE GENOMIC DNA]</scope>
    <source>
        <strain evidence="8 9">DSM 22368</strain>
    </source>
</reference>
<dbReference type="GO" id="GO:0016987">
    <property type="term" value="F:sigma factor activity"/>
    <property type="evidence" value="ECO:0007669"/>
    <property type="project" value="UniProtKB-KW"/>
</dbReference>
<proteinExistence type="inferred from homology"/>
<evidence type="ECO:0000256" key="4">
    <source>
        <dbReference type="ARBA" id="ARBA00023125"/>
    </source>
</evidence>
<gene>
    <name evidence="8" type="ORF">HNR48_002820</name>
</gene>
<evidence type="ECO:0000259" key="7">
    <source>
        <dbReference type="Pfam" id="PF08281"/>
    </source>
</evidence>
<dbReference type="InterPro" id="IPR036388">
    <property type="entry name" value="WH-like_DNA-bd_sf"/>
</dbReference>
<dbReference type="InterPro" id="IPR013325">
    <property type="entry name" value="RNA_pol_sigma_r2"/>
</dbReference>
<dbReference type="Gene3D" id="1.10.1740.10">
    <property type="match status" value="1"/>
</dbReference>
<dbReference type="InParanoid" id="A0A7X0JW08"/>
<dbReference type="InterPro" id="IPR014284">
    <property type="entry name" value="RNA_pol_sigma-70_dom"/>
</dbReference>
<keyword evidence="5" id="KW-0804">Transcription</keyword>
<protein>
    <submittedName>
        <fullName evidence="8">RNA polymerase sigma-70 factor (ECF subfamily)</fullName>
    </submittedName>
</protein>
<dbReference type="CDD" id="cd06171">
    <property type="entry name" value="Sigma70_r4"/>
    <property type="match status" value="1"/>
</dbReference>
<dbReference type="Pfam" id="PF08281">
    <property type="entry name" value="Sigma70_r4_2"/>
    <property type="match status" value="1"/>
</dbReference>
<name>A0A7X0JW08_9GAMM</name>
<keyword evidence="4" id="KW-0238">DNA-binding</keyword>
<dbReference type="NCBIfam" id="TIGR02937">
    <property type="entry name" value="sigma70-ECF"/>
    <property type="match status" value="1"/>
</dbReference>
<keyword evidence="9" id="KW-1185">Reference proteome</keyword>
<dbReference type="EMBL" id="JACHHT010000002">
    <property type="protein sequence ID" value="MBB6522535.1"/>
    <property type="molecule type" value="Genomic_DNA"/>
</dbReference>
<dbReference type="AlphaFoldDB" id="A0A7X0JW08"/>
<keyword evidence="3" id="KW-0731">Sigma factor</keyword>
<dbReference type="Proteomes" id="UP000528457">
    <property type="component" value="Unassembled WGS sequence"/>
</dbReference>
<organism evidence="8 9">
    <name type="scientific">Pseudoteredinibacter isoporae</name>
    <dbReference type="NCBI Taxonomy" id="570281"/>
    <lineage>
        <taxon>Bacteria</taxon>
        <taxon>Pseudomonadati</taxon>
        <taxon>Pseudomonadota</taxon>
        <taxon>Gammaproteobacteria</taxon>
        <taxon>Cellvibrionales</taxon>
        <taxon>Cellvibrionaceae</taxon>
        <taxon>Pseudoteredinibacter</taxon>
    </lineage>
</organism>
<dbReference type="GO" id="GO:0003677">
    <property type="term" value="F:DNA binding"/>
    <property type="evidence" value="ECO:0007669"/>
    <property type="project" value="UniProtKB-KW"/>
</dbReference>
<feature type="domain" description="RNA polymerase sigma factor 70 region 4 type 2" evidence="7">
    <location>
        <begin position="119"/>
        <end position="167"/>
    </location>
</feature>
<dbReference type="InterPro" id="IPR007627">
    <property type="entry name" value="RNA_pol_sigma70_r2"/>
</dbReference>
<dbReference type="SUPFAM" id="SSF88946">
    <property type="entry name" value="Sigma2 domain of RNA polymerase sigma factors"/>
    <property type="match status" value="1"/>
</dbReference>
<dbReference type="InterPro" id="IPR013249">
    <property type="entry name" value="RNA_pol_sigma70_r4_t2"/>
</dbReference>
<sequence length="194" mass="22515">MSRLKQNSAEGSRISGIFLSMESELKRFLVRFLARKEDVEDVMQDAYLRAIKAEKTMDIEFPRPFLYKVARNLALTEISKKSNKITSSLEDHEFLDPIDNNSCLEHNASVQQELNEFYEDVLQALPPQCQKVFVLRKVYGYKHKEIAAKLKISVSTVEKHLTKGLKKYELYVTQKQQAREADQPLAELRMMAKK</sequence>
<dbReference type="GO" id="GO:0006352">
    <property type="term" value="P:DNA-templated transcription initiation"/>
    <property type="evidence" value="ECO:0007669"/>
    <property type="project" value="InterPro"/>
</dbReference>
<evidence type="ECO:0000256" key="5">
    <source>
        <dbReference type="ARBA" id="ARBA00023163"/>
    </source>
</evidence>
<comment type="caution">
    <text evidence="8">The sequence shown here is derived from an EMBL/GenBank/DDBJ whole genome shotgun (WGS) entry which is preliminary data.</text>
</comment>
<evidence type="ECO:0000256" key="3">
    <source>
        <dbReference type="ARBA" id="ARBA00023082"/>
    </source>
</evidence>
<dbReference type="Pfam" id="PF04542">
    <property type="entry name" value="Sigma70_r2"/>
    <property type="match status" value="1"/>
</dbReference>
<dbReference type="PANTHER" id="PTHR43133:SF8">
    <property type="entry name" value="RNA POLYMERASE SIGMA FACTOR HI_1459-RELATED"/>
    <property type="match status" value="1"/>
</dbReference>
<accession>A0A7X0JW08</accession>
<comment type="similarity">
    <text evidence="1">Belongs to the sigma-70 factor family. ECF subfamily.</text>
</comment>
<dbReference type="InterPro" id="IPR013324">
    <property type="entry name" value="RNA_pol_sigma_r3/r4-like"/>
</dbReference>
<dbReference type="InterPro" id="IPR039425">
    <property type="entry name" value="RNA_pol_sigma-70-like"/>
</dbReference>
<dbReference type="PANTHER" id="PTHR43133">
    <property type="entry name" value="RNA POLYMERASE ECF-TYPE SIGMA FACTO"/>
    <property type="match status" value="1"/>
</dbReference>
<dbReference type="RefSeq" id="WP_166845702.1">
    <property type="nucleotide sequence ID" value="NZ_JAAONY010000002.1"/>
</dbReference>